<organism evidence="5 6">
    <name type="scientific">Umezawaea tangerina</name>
    <dbReference type="NCBI Taxonomy" id="84725"/>
    <lineage>
        <taxon>Bacteria</taxon>
        <taxon>Bacillati</taxon>
        <taxon>Actinomycetota</taxon>
        <taxon>Actinomycetes</taxon>
        <taxon>Pseudonocardiales</taxon>
        <taxon>Pseudonocardiaceae</taxon>
        <taxon>Umezawaea</taxon>
    </lineage>
</organism>
<dbReference type="Proteomes" id="UP000239494">
    <property type="component" value="Unassembled WGS sequence"/>
</dbReference>
<name>A0A2T0T525_9PSEU</name>
<evidence type="ECO:0000256" key="1">
    <source>
        <dbReference type="ARBA" id="ARBA00002388"/>
    </source>
</evidence>
<keyword evidence="2" id="KW-0732">Signal</keyword>
<dbReference type="RefSeq" id="WP_106189280.1">
    <property type="nucleotide sequence ID" value="NZ_PVTF01000006.1"/>
</dbReference>
<proteinExistence type="inferred from homology"/>
<protein>
    <recommendedName>
        <fullName evidence="2">Peptidyl-prolyl cis-trans isomerase</fullName>
        <shortName evidence="2">PPIase</shortName>
        <ecNumber evidence="2">5.2.1.8</ecNumber>
    </recommendedName>
</protein>
<keyword evidence="2" id="KW-0697">Rotamase</keyword>
<dbReference type="AlphaFoldDB" id="A0A2T0T525"/>
<dbReference type="PROSITE" id="PS50072">
    <property type="entry name" value="CSA_PPIASE_2"/>
    <property type="match status" value="1"/>
</dbReference>
<dbReference type="InterPro" id="IPR002130">
    <property type="entry name" value="Cyclophilin-type_PPIase_dom"/>
</dbReference>
<feature type="compositionally biased region" description="Polar residues" evidence="3">
    <location>
        <begin position="217"/>
        <end position="228"/>
    </location>
</feature>
<dbReference type="SUPFAM" id="SSF50891">
    <property type="entry name" value="Cyclophilin-like"/>
    <property type="match status" value="1"/>
</dbReference>
<dbReference type="EMBL" id="PVTF01000006">
    <property type="protein sequence ID" value="PRY40785.1"/>
    <property type="molecule type" value="Genomic_DNA"/>
</dbReference>
<dbReference type="GO" id="GO:0003755">
    <property type="term" value="F:peptidyl-prolyl cis-trans isomerase activity"/>
    <property type="evidence" value="ECO:0007669"/>
    <property type="project" value="UniProtKB-UniRule"/>
</dbReference>
<accession>A0A2T0T525</accession>
<dbReference type="InterPro" id="IPR029000">
    <property type="entry name" value="Cyclophilin-like_dom_sf"/>
</dbReference>
<dbReference type="Pfam" id="PF00160">
    <property type="entry name" value="Pro_isomerase"/>
    <property type="match status" value="1"/>
</dbReference>
<evidence type="ECO:0000259" key="4">
    <source>
        <dbReference type="PROSITE" id="PS50072"/>
    </source>
</evidence>
<dbReference type="InterPro" id="IPR044666">
    <property type="entry name" value="Cyclophilin_A-like"/>
</dbReference>
<reference evidence="5 6" key="1">
    <citation type="submission" date="2018-03" db="EMBL/GenBank/DDBJ databases">
        <title>Genomic Encyclopedia of Archaeal and Bacterial Type Strains, Phase II (KMG-II): from individual species to whole genera.</title>
        <authorList>
            <person name="Goeker M."/>
        </authorList>
    </citation>
    <scope>NUCLEOTIDE SEQUENCE [LARGE SCALE GENOMIC DNA]</scope>
    <source>
        <strain evidence="5 6">DSM 44720</strain>
    </source>
</reference>
<dbReference type="CDD" id="cd00317">
    <property type="entry name" value="cyclophilin"/>
    <property type="match status" value="1"/>
</dbReference>
<gene>
    <name evidence="5" type="ORF">CLV43_106526</name>
</gene>
<comment type="similarity">
    <text evidence="2">Belongs to the cyclophilin-type PPIase family.</text>
</comment>
<dbReference type="PANTHER" id="PTHR45625">
    <property type="entry name" value="PEPTIDYL-PROLYL CIS-TRANS ISOMERASE-RELATED"/>
    <property type="match status" value="1"/>
</dbReference>
<comment type="caution">
    <text evidence="5">The sequence shown here is derived from an EMBL/GenBank/DDBJ whole genome shotgun (WGS) entry which is preliminary data.</text>
</comment>
<dbReference type="PRINTS" id="PR00153">
    <property type="entry name" value="CSAPPISMRASE"/>
</dbReference>
<feature type="domain" description="PPIase cyclophilin-type" evidence="4">
    <location>
        <begin position="82"/>
        <end position="226"/>
    </location>
</feature>
<evidence type="ECO:0000313" key="5">
    <source>
        <dbReference type="EMBL" id="PRY40785.1"/>
    </source>
</evidence>
<comment type="function">
    <text evidence="1 2">PPIases accelerate the folding of proteins. It catalyzes the cis-trans isomerization of proline imidic peptide bonds in oligopeptides.</text>
</comment>
<dbReference type="PANTHER" id="PTHR45625:SF3">
    <property type="entry name" value="PEPTIDYL-PROLYL CIS-TRANS ISOMERASE B-RELATED"/>
    <property type="match status" value="1"/>
</dbReference>
<evidence type="ECO:0000256" key="3">
    <source>
        <dbReference type="SAM" id="MobiDB-lite"/>
    </source>
</evidence>
<dbReference type="EC" id="5.2.1.8" evidence="2"/>
<comment type="catalytic activity">
    <reaction evidence="2">
        <text>[protein]-peptidylproline (omega=180) = [protein]-peptidylproline (omega=0)</text>
        <dbReference type="Rhea" id="RHEA:16237"/>
        <dbReference type="Rhea" id="RHEA-COMP:10747"/>
        <dbReference type="Rhea" id="RHEA-COMP:10748"/>
        <dbReference type="ChEBI" id="CHEBI:83833"/>
        <dbReference type="ChEBI" id="CHEBI:83834"/>
        <dbReference type="EC" id="5.2.1.8"/>
    </reaction>
</comment>
<dbReference type="Gene3D" id="2.40.100.10">
    <property type="entry name" value="Cyclophilin-like"/>
    <property type="match status" value="1"/>
</dbReference>
<feature type="chain" id="PRO_5039758984" description="Peptidyl-prolyl cis-trans isomerase" evidence="2">
    <location>
        <begin position="22"/>
        <end position="228"/>
    </location>
</feature>
<keyword evidence="6" id="KW-1185">Reference proteome</keyword>
<evidence type="ECO:0000256" key="2">
    <source>
        <dbReference type="RuleBase" id="RU363019"/>
    </source>
</evidence>
<sequence length="228" mass="22996">MRKPLLVIVSVVLLTSGCATSVTGSPVAGPAPASTPVTTSSGSAGACKYSDDTSPGAAKPFGKPDPDPDRSPSTITLATNKGALTIQLDPAQGPCSVQSLRFLTAKKFYDGSSCHRLTTNPSLGVLQCGDPTGTGTGTPGYQFDDKLPVRGAYQRGVVAMANAGPGTNGSQFFIVHGSAQINPDYPVVGKVTAGMEIVDQIVAGGVKGGSEDGTPATPLSITTATEKK</sequence>
<dbReference type="PROSITE" id="PS51257">
    <property type="entry name" value="PROKAR_LIPOPROTEIN"/>
    <property type="match status" value="1"/>
</dbReference>
<feature type="region of interest" description="Disordered" evidence="3">
    <location>
        <begin position="24"/>
        <end position="73"/>
    </location>
</feature>
<feature type="signal peptide" evidence="2">
    <location>
        <begin position="1"/>
        <end position="21"/>
    </location>
</feature>
<feature type="region of interest" description="Disordered" evidence="3">
    <location>
        <begin position="206"/>
        <end position="228"/>
    </location>
</feature>
<keyword evidence="2 5" id="KW-0413">Isomerase</keyword>
<dbReference type="OrthoDB" id="5507614at2"/>
<evidence type="ECO:0000313" key="6">
    <source>
        <dbReference type="Proteomes" id="UP000239494"/>
    </source>
</evidence>